<reference evidence="2 3" key="1">
    <citation type="journal article" date="2018" name="Nat. Ecol. Evol.">
        <title>Pezizomycetes genomes reveal the molecular basis of ectomycorrhizal truffle lifestyle.</title>
        <authorList>
            <person name="Murat C."/>
            <person name="Payen T."/>
            <person name="Noel B."/>
            <person name="Kuo A."/>
            <person name="Morin E."/>
            <person name="Chen J."/>
            <person name="Kohler A."/>
            <person name="Krizsan K."/>
            <person name="Balestrini R."/>
            <person name="Da Silva C."/>
            <person name="Montanini B."/>
            <person name="Hainaut M."/>
            <person name="Levati E."/>
            <person name="Barry K.W."/>
            <person name="Belfiori B."/>
            <person name="Cichocki N."/>
            <person name="Clum A."/>
            <person name="Dockter R.B."/>
            <person name="Fauchery L."/>
            <person name="Guy J."/>
            <person name="Iotti M."/>
            <person name="Le Tacon F."/>
            <person name="Lindquist E.A."/>
            <person name="Lipzen A."/>
            <person name="Malagnac F."/>
            <person name="Mello A."/>
            <person name="Molinier V."/>
            <person name="Miyauchi S."/>
            <person name="Poulain J."/>
            <person name="Riccioni C."/>
            <person name="Rubini A."/>
            <person name="Sitrit Y."/>
            <person name="Splivallo R."/>
            <person name="Traeger S."/>
            <person name="Wang M."/>
            <person name="Zifcakova L."/>
            <person name="Wipf D."/>
            <person name="Zambonelli A."/>
            <person name="Paolocci F."/>
            <person name="Nowrousian M."/>
            <person name="Ottonello S."/>
            <person name="Baldrian P."/>
            <person name="Spatafora J.W."/>
            <person name="Henrissat B."/>
            <person name="Nagy L.G."/>
            <person name="Aury J.M."/>
            <person name="Wincker P."/>
            <person name="Grigoriev I.V."/>
            <person name="Bonfante P."/>
            <person name="Martin F.M."/>
        </authorList>
    </citation>
    <scope>NUCLEOTIDE SEQUENCE [LARGE SCALE GENOMIC DNA]</scope>
    <source>
        <strain evidence="2 3">RN42</strain>
    </source>
</reference>
<feature type="transmembrane region" description="Helical" evidence="1">
    <location>
        <begin position="47"/>
        <end position="67"/>
    </location>
</feature>
<evidence type="ECO:0000256" key="1">
    <source>
        <dbReference type="SAM" id="Phobius"/>
    </source>
</evidence>
<protein>
    <submittedName>
        <fullName evidence="2">Uncharacterized protein</fullName>
    </submittedName>
</protein>
<evidence type="ECO:0000313" key="3">
    <source>
        <dbReference type="Proteomes" id="UP000275078"/>
    </source>
</evidence>
<dbReference type="AlphaFoldDB" id="A0A3N4HD23"/>
<sequence>MLQATTRTLARCKPARSDASTTSTNFQHSSWWELDYFFSASSRVLDLPLSSIIIIIIITIIITTTTLPSPPPQERQFPAALITSRATSSSIVHTLKNHIQATKDADFSPAFNTPKTLSSLCFHALKTIDFR</sequence>
<evidence type="ECO:0000313" key="2">
    <source>
        <dbReference type="EMBL" id="RPA72209.1"/>
    </source>
</evidence>
<keyword evidence="1" id="KW-1133">Transmembrane helix</keyword>
<name>A0A3N4HD23_ASCIM</name>
<organism evidence="2 3">
    <name type="scientific">Ascobolus immersus RN42</name>
    <dbReference type="NCBI Taxonomy" id="1160509"/>
    <lineage>
        <taxon>Eukaryota</taxon>
        <taxon>Fungi</taxon>
        <taxon>Dikarya</taxon>
        <taxon>Ascomycota</taxon>
        <taxon>Pezizomycotina</taxon>
        <taxon>Pezizomycetes</taxon>
        <taxon>Pezizales</taxon>
        <taxon>Ascobolaceae</taxon>
        <taxon>Ascobolus</taxon>
    </lineage>
</organism>
<accession>A0A3N4HD23</accession>
<keyword evidence="3" id="KW-1185">Reference proteome</keyword>
<dbReference type="Proteomes" id="UP000275078">
    <property type="component" value="Unassembled WGS sequence"/>
</dbReference>
<proteinExistence type="predicted"/>
<dbReference type="EMBL" id="ML119872">
    <property type="protein sequence ID" value="RPA72209.1"/>
    <property type="molecule type" value="Genomic_DNA"/>
</dbReference>
<keyword evidence="1" id="KW-0472">Membrane</keyword>
<gene>
    <name evidence="2" type="ORF">BJ508DRAFT_335248</name>
</gene>
<keyword evidence="1" id="KW-0812">Transmembrane</keyword>